<feature type="chain" id="PRO_5002330811" description="DUF5723 domain-containing protein" evidence="1">
    <location>
        <begin position="22"/>
        <end position="181"/>
    </location>
</feature>
<dbReference type="AlphaFoldDB" id="A0A0D8J9Y5"/>
<gene>
    <name evidence="2" type="ORF">LH29_11995</name>
</gene>
<dbReference type="EMBL" id="JRHC01000002">
    <property type="protein sequence ID" value="KJF43795.1"/>
    <property type="molecule type" value="Genomic_DNA"/>
</dbReference>
<comment type="caution">
    <text evidence="2">The sequence shown here is derived from an EMBL/GenBank/DDBJ whole genome shotgun (WGS) entry which is preliminary data.</text>
</comment>
<feature type="signal peptide" evidence="1">
    <location>
        <begin position="1"/>
        <end position="21"/>
    </location>
</feature>
<dbReference type="STRING" id="1544798.LH29_11995"/>
<proteinExistence type="predicted"/>
<accession>A0A0D8J9Y5</accession>
<protein>
    <recommendedName>
        <fullName evidence="4">DUF5723 domain-containing protein</fullName>
    </recommendedName>
</protein>
<keyword evidence="1" id="KW-0732">Signal</keyword>
<evidence type="ECO:0000256" key="1">
    <source>
        <dbReference type="SAM" id="SignalP"/>
    </source>
</evidence>
<sequence>MKAMRSVLIGFLLFFGLQAVAQQGLQMDFGEVDSSEVLLHRQIEYYNLINGGLDGSYLMEELQLPAFDMNRFYQSRYTLALAAFPQLNYTGLSFHGSDIVSPYYYNAEMLSSAAFELGDKFVIGGYSYGANFINSAPLPNQNSSYFDAYGSTMFMQYKVSKKFKIETSISIQQNRIGPPGF</sequence>
<evidence type="ECO:0000313" key="2">
    <source>
        <dbReference type="EMBL" id="KJF43795.1"/>
    </source>
</evidence>
<keyword evidence="3" id="KW-1185">Reference proteome</keyword>
<evidence type="ECO:0008006" key="4">
    <source>
        <dbReference type="Google" id="ProtNLM"/>
    </source>
</evidence>
<reference evidence="2 3" key="1">
    <citation type="submission" date="2014-09" db="EMBL/GenBank/DDBJ databases">
        <title>Draft Genome Sequence of Draconibacterium sp. JN14CK-3.</title>
        <authorList>
            <person name="Dong C."/>
            <person name="Lai Q."/>
            <person name="Shao Z."/>
        </authorList>
    </citation>
    <scope>NUCLEOTIDE SEQUENCE [LARGE SCALE GENOMIC DNA]</scope>
    <source>
        <strain evidence="2 3">JN14CK-3</strain>
    </source>
</reference>
<evidence type="ECO:0000313" key="3">
    <source>
        <dbReference type="Proteomes" id="UP000032544"/>
    </source>
</evidence>
<dbReference type="Proteomes" id="UP000032544">
    <property type="component" value="Unassembled WGS sequence"/>
</dbReference>
<name>A0A0D8J9Y5_9BACT</name>
<organism evidence="2 3">
    <name type="scientific">Draconibacterium sediminis</name>
    <dbReference type="NCBI Taxonomy" id="1544798"/>
    <lineage>
        <taxon>Bacteria</taxon>
        <taxon>Pseudomonadati</taxon>
        <taxon>Bacteroidota</taxon>
        <taxon>Bacteroidia</taxon>
        <taxon>Marinilabiliales</taxon>
        <taxon>Prolixibacteraceae</taxon>
        <taxon>Draconibacterium</taxon>
    </lineage>
</organism>